<evidence type="ECO:0000256" key="4">
    <source>
        <dbReference type="RuleBase" id="RU003456"/>
    </source>
</evidence>
<dbReference type="PROSITE" id="PS00542">
    <property type="entry name" value="COMPLEX1_30K"/>
    <property type="match status" value="1"/>
</dbReference>
<comment type="subcellular location">
    <subcellularLocation>
        <location evidence="3">Cell membrane</location>
        <topology evidence="3">Peripheral membrane protein</topology>
        <orientation evidence="3">Cytoplasmic side</orientation>
    </subcellularLocation>
</comment>
<dbReference type="PANTHER" id="PTHR10884:SF14">
    <property type="entry name" value="NADH DEHYDROGENASE [UBIQUINONE] IRON-SULFUR PROTEIN 3, MITOCHONDRIAL"/>
    <property type="match status" value="1"/>
</dbReference>
<feature type="domain" description="NADH:ubiquinone oxidoreductase 30kDa subunit" evidence="7">
    <location>
        <begin position="100"/>
        <end position="214"/>
    </location>
</feature>
<dbReference type="Gene3D" id="3.30.460.80">
    <property type="entry name" value="NADH:ubiquinone oxidoreductase, 30kDa subunit"/>
    <property type="match status" value="1"/>
</dbReference>
<name>A0A368VT44_9BACL</name>
<dbReference type="PANTHER" id="PTHR10884">
    <property type="entry name" value="NADH DEHYDROGENASE UBIQUINONE IRON-SULFUR PROTEIN 3"/>
    <property type="match status" value="1"/>
</dbReference>
<keyword evidence="9" id="KW-1185">Reference proteome</keyword>
<feature type="region of interest" description="Disordered" evidence="6">
    <location>
        <begin position="1"/>
        <end position="66"/>
    </location>
</feature>
<dbReference type="GO" id="GO:0048038">
    <property type="term" value="F:quinone binding"/>
    <property type="evidence" value="ECO:0007669"/>
    <property type="project" value="UniProtKB-KW"/>
</dbReference>
<keyword evidence="3" id="KW-0472">Membrane</keyword>
<dbReference type="InterPro" id="IPR037232">
    <property type="entry name" value="NADH_quin_OxRdtase_su_C/D-like"/>
</dbReference>
<gene>
    <name evidence="3" type="primary">nuoC</name>
    <name evidence="8" type="ORF">DFP97_11196</name>
</gene>
<sequence>MSEEQKNKEKALTDSEGASPVDPEREAKLKAAAEARAARAAAKEKADAEAAEAAPPEPKPPSPKQPELDAIVALIRQQAADDAVEDAYVNELNGDMPTVIVKNDHWRSVSQLLKHNEQLQFNYLRNVSGVDYESHMEVVYHMVSLGSKREAAIKVKTERDGASVYSATPVWATANWNEREIFDLLGIDFPGHPDMRRIMMPDDWVGHPLRKDYEPLDSEV</sequence>
<dbReference type="OrthoDB" id="9803286at2"/>
<evidence type="ECO:0000256" key="5">
    <source>
        <dbReference type="RuleBase" id="RU003582"/>
    </source>
</evidence>
<evidence type="ECO:0000256" key="3">
    <source>
        <dbReference type="HAMAP-Rule" id="MF_01357"/>
    </source>
</evidence>
<dbReference type="GO" id="GO:0008137">
    <property type="term" value="F:NADH dehydrogenase (ubiquinone) activity"/>
    <property type="evidence" value="ECO:0007669"/>
    <property type="project" value="InterPro"/>
</dbReference>
<proteinExistence type="inferred from homology"/>
<comment type="similarity">
    <text evidence="1 3 4">Belongs to the complex I 30 kDa subunit family.</text>
</comment>
<evidence type="ECO:0000313" key="8">
    <source>
        <dbReference type="EMBL" id="RCW44870.1"/>
    </source>
</evidence>
<feature type="compositionally biased region" description="Pro residues" evidence="6">
    <location>
        <begin position="55"/>
        <end position="64"/>
    </location>
</feature>
<dbReference type="InterPro" id="IPR001268">
    <property type="entry name" value="NADH_UbQ_OxRdtase_30kDa_su"/>
</dbReference>
<protein>
    <recommendedName>
        <fullName evidence="3">NADH-quinone oxidoreductase subunit C</fullName>
        <ecNumber evidence="3">7.1.1.-</ecNumber>
    </recommendedName>
    <alternativeName>
        <fullName evidence="3">NADH dehydrogenase I subunit C</fullName>
    </alternativeName>
    <alternativeName>
        <fullName evidence="3">NDH-1 subunit C</fullName>
    </alternativeName>
</protein>
<evidence type="ECO:0000256" key="1">
    <source>
        <dbReference type="ARBA" id="ARBA00007569"/>
    </source>
</evidence>
<dbReference type="GO" id="GO:0050136">
    <property type="term" value="F:NADH dehydrogenase (quinone) (non-electrogenic) activity"/>
    <property type="evidence" value="ECO:0007669"/>
    <property type="project" value="UniProtKB-UniRule"/>
</dbReference>
<organism evidence="8 9">
    <name type="scientific">Paenibacillus prosopidis</name>
    <dbReference type="NCBI Taxonomy" id="630520"/>
    <lineage>
        <taxon>Bacteria</taxon>
        <taxon>Bacillati</taxon>
        <taxon>Bacillota</taxon>
        <taxon>Bacilli</taxon>
        <taxon>Bacillales</taxon>
        <taxon>Paenibacillaceae</taxon>
        <taxon>Paenibacillus</taxon>
    </lineage>
</organism>
<dbReference type="InterPro" id="IPR010218">
    <property type="entry name" value="NADH_DH_suC"/>
</dbReference>
<dbReference type="HAMAP" id="MF_01357">
    <property type="entry name" value="NDH1_NuoC"/>
    <property type="match status" value="1"/>
</dbReference>
<evidence type="ECO:0000256" key="2">
    <source>
        <dbReference type="ARBA" id="ARBA00022448"/>
    </source>
</evidence>
<reference evidence="8 9" key="1">
    <citation type="submission" date="2018-07" db="EMBL/GenBank/DDBJ databases">
        <title>Genomic Encyclopedia of Type Strains, Phase III (KMG-III): the genomes of soil and plant-associated and newly described type strains.</title>
        <authorList>
            <person name="Whitman W."/>
        </authorList>
    </citation>
    <scope>NUCLEOTIDE SEQUENCE [LARGE SCALE GENOMIC DNA]</scope>
    <source>
        <strain evidence="8 9">CECT 7506</strain>
    </source>
</reference>
<keyword evidence="2 3" id="KW-0813">Transport</keyword>
<dbReference type="GO" id="GO:0005886">
    <property type="term" value="C:plasma membrane"/>
    <property type="evidence" value="ECO:0007669"/>
    <property type="project" value="UniProtKB-SubCell"/>
</dbReference>
<dbReference type="NCBIfam" id="TIGR01961">
    <property type="entry name" value="NuoC_fam"/>
    <property type="match status" value="1"/>
</dbReference>
<dbReference type="Proteomes" id="UP000252415">
    <property type="component" value="Unassembled WGS sequence"/>
</dbReference>
<dbReference type="EMBL" id="QPJD01000011">
    <property type="protein sequence ID" value="RCW44870.1"/>
    <property type="molecule type" value="Genomic_DNA"/>
</dbReference>
<comment type="caution">
    <text evidence="8">The sequence shown here is derived from an EMBL/GenBank/DDBJ whole genome shotgun (WGS) entry which is preliminary data.</text>
</comment>
<dbReference type="Pfam" id="PF00329">
    <property type="entry name" value="Complex1_30kDa"/>
    <property type="match status" value="1"/>
</dbReference>
<accession>A0A368VT44</accession>
<keyword evidence="3" id="KW-1003">Cell membrane</keyword>
<evidence type="ECO:0000259" key="7">
    <source>
        <dbReference type="Pfam" id="PF00329"/>
    </source>
</evidence>
<comment type="function">
    <text evidence="3">NDH-1 shuttles electrons from NADH, via FMN and iron-sulfur (Fe-S) centers, to quinones in the respiratory chain. The immediate electron acceptor for the enzyme in this species is believed to be a menaquinone. Couples the redox reaction to proton translocation (for every two electrons transferred, four hydrogen ions are translocated across the cytoplasmic membrane), and thus conserves the redox energy in a proton gradient.</text>
</comment>
<dbReference type="RefSeq" id="WP_114381580.1">
    <property type="nucleotide sequence ID" value="NZ_QPJD01000011.1"/>
</dbReference>
<comment type="subunit">
    <text evidence="3">NDH-1 is composed of 14 different subunits. Subunits NuoB, C, D, E, F, and G constitute the peripheral sector of the complex.</text>
</comment>
<dbReference type="AlphaFoldDB" id="A0A368VT44"/>
<keyword evidence="3 5" id="KW-0874">Quinone</keyword>
<keyword evidence="3 4" id="KW-0520">NAD</keyword>
<feature type="compositionally biased region" description="Basic and acidic residues" evidence="6">
    <location>
        <begin position="22"/>
        <end position="48"/>
    </location>
</feature>
<evidence type="ECO:0000256" key="6">
    <source>
        <dbReference type="SAM" id="MobiDB-lite"/>
    </source>
</evidence>
<dbReference type="SUPFAM" id="SSF143243">
    <property type="entry name" value="Nqo5-like"/>
    <property type="match status" value="1"/>
</dbReference>
<feature type="compositionally biased region" description="Basic and acidic residues" evidence="6">
    <location>
        <begin position="1"/>
        <end position="13"/>
    </location>
</feature>
<comment type="catalytic activity">
    <reaction evidence="3 5">
        <text>a quinone + NADH + 5 H(+)(in) = a quinol + NAD(+) + 4 H(+)(out)</text>
        <dbReference type="Rhea" id="RHEA:57888"/>
        <dbReference type="ChEBI" id="CHEBI:15378"/>
        <dbReference type="ChEBI" id="CHEBI:24646"/>
        <dbReference type="ChEBI" id="CHEBI:57540"/>
        <dbReference type="ChEBI" id="CHEBI:57945"/>
        <dbReference type="ChEBI" id="CHEBI:132124"/>
    </reaction>
</comment>
<dbReference type="EC" id="7.1.1.-" evidence="3"/>
<keyword evidence="3 4" id="KW-1278">Translocase</keyword>
<dbReference type="InterPro" id="IPR020396">
    <property type="entry name" value="NADH_UbQ_OxRdtase_CS"/>
</dbReference>
<evidence type="ECO:0000313" key="9">
    <source>
        <dbReference type="Proteomes" id="UP000252415"/>
    </source>
</evidence>